<dbReference type="InterPro" id="IPR002347">
    <property type="entry name" value="SDR_fam"/>
</dbReference>
<evidence type="ECO:0000256" key="3">
    <source>
        <dbReference type="ARBA" id="ARBA00004991"/>
    </source>
</evidence>
<evidence type="ECO:0000256" key="11">
    <source>
        <dbReference type="ARBA" id="ARBA00048930"/>
    </source>
</evidence>
<keyword evidence="13" id="KW-1185">Reference proteome</keyword>
<protein>
    <recommendedName>
        <fullName evidence="9">3-dehydrosphinganine reductase</fullName>
        <ecNumber evidence="9">1.1.1.102</ecNumber>
    </recommendedName>
</protein>
<dbReference type="Pfam" id="PF00106">
    <property type="entry name" value="adh_short"/>
    <property type="match status" value="1"/>
</dbReference>
<name>A0A9W9TEH8_9EURO</name>
<evidence type="ECO:0000313" key="13">
    <source>
        <dbReference type="Proteomes" id="UP001150941"/>
    </source>
</evidence>
<dbReference type="InterPro" id="IPR036291">
    <property type="entry name" value="NAD(P)-bd_dom_sf"/>
</dbReference>
<reference evidence="12" key="1">
    <citation type="submission" date="2022-11" db="EMBL/GenBank/DDBJ databases">
        <authorList>
            <person name="Petersen C."/>
        </authorList>
    </citation>
    <scope>NUCLEOTIDE SEQUENCE</scope>
    <source>
        <strain evidence="12">IBT 19713</strain>
    </source>
</reference>
<evidence type="ECO:0000256" key="1">
    <source>
        <dbReference type="ARBA" id="ARBA00004240"/>
    </source>
</evidence>
<comment type="pathway">
    <text evidence="3">Sphingolipid metabolism.</text>
</comment>
<comment type="subcellular location">
    <subcellularLocation>
        <location evidence="1">Endoplasmic reticulum</location>
    </subcellularLocation>
</comment>
<keyword evidence="7" id="KW-0560">Oxidoreductase</keyword>
<dbReference type="AlphaFoldDB" id="A0A9W9TEH8"/>
<dbReference type="PANTHER" id="PTHR43550:SF3">
    <property type="entry name" value="3-KETODIHYDROSPHINGOSINE REDUCTASE"/>
    <property type="match status" value="1"/>
</dbReference>
<evidence type="ECO:0000256" key="10">
    <source>
        <dbReference type="ARBA" id="ARBA00044737"/>
    </source>
</evidence>
<evidence type="ECO:0000256" key="4">
    <source>
        <dbReference type="ARBA" id="ARBA00022824"/>
    </source>
</evidence>
<dbReference type="GO" id="GO:0005789">
    <property type="term" value="C:endoplasmic reticulum membrane"/>
    <property type="evidence" value="ECO:0007669"/>
    <property type="project" value="TreeGrafter"/>
</dbReference>
<comment type="caution">
    <text evidence="12">The sequence shown here is derived from an EMBL/GenBank/DDBJ whole genome shotgun (WGS) entry which is preliminary data.</text>
</comment>
<organism evidence="12 13">
    <name type="scientific">Penicillium chermesinum</name>
    <dbReference type="NCBI Taxonomy" id="63820"/>
    <lineage>
        <taxon>Eukaryota</taxon>
        <taxon>Fungi</taxon>
        <taxon>Dikarya</taxon>
        <taxon>Ascomycota</taxon>
        <taxon>Pezizomycotina</taxon>
        <taxon>Eurotiomycetes</taxon>
        <taxon>Eurotiomycetidae</taxon>
        <taxon>Eurotiales</taxon>
        <taxon>Aspergillaceae</taxon>
        <taxon>Penicillium</taxon>
    </lineage>
</organism>
<evidence type="ECO:0000256" key="7">
    <source>
        <dbReference type="ARBA" id="ARBA00023002"/>
    </source>
</evidence>
<reference evidence="12" key="2">
    <citation type="journal article" date="2023" name="IMA Fungus">
        <title>Comparative genomic study of the Penicillium genus elucidates a diverse pangenome and 15 lateral gene transfer events.</title>
        <authorList>
            <person name="Petersen C."/>
            <person name="Sorensen T."/>
            <person name="Nielsen M.R."/>
            <person name="Sondergaard T.E."/>
            <person name="Sorensen J.L."/>
            <person name="Fitzpatrick D.A."/>
            <person name="Frisvad J.C."/>
            <person name="Nielsen K.L."/>
        </authorList>
    </citation>
    <scope>NUCLEOTIDE SEQUENCE</scope>
    <source>
        <strain evidence="12">IBT 19713</strain>
    </source>
</reference>
<dbReference type="GO" id="GO:0047560">
    <property type="term" value="F:3-dehydrosphinganine reductase activity"/>
    <property type="evidence" value="ECO:0007669"/>
    <property type="project" value="UniProtKB-EC"/>
</dbReference>
<comment type="function">
    <text evidence="10">Catalyzes the reduction of 3'-oxosphinganine (3-ketodihydrosphingosine/KDS) to sphinganine (dihydrosphingosine/DHS), the second step of de novo sphingolipid biosynthesis.</text>
</comment>
<dbReference type="CDD" id="cd08939">
    <property type="entry name" value="KDSR-like_SDR_c"/>
    <property type="match status" value="1"/>
</dbReference>
<dbReference type="EMBL" id="JAPQKS010000007">
    <property type="protein sequence ID" value="KAJ5219708.1"/>
    <property type="molecule type" value="Genomic_DNA"/>
</dbReference>
<dbReference type="RefSeq" id="XP_058326538.1">
    <property type="nucleotide sequence ID" value="XM_058478208.1"/>
</dbReference>
<comment type="catalytic activity">
    <reaction evidence="11">
        <text>sphinganine + NADP(+) = 3-oxosphinganine + NADPH + H(+)</text>
        <dbReference type="Rhea" id="RHEA:22640"/>
        <dbReference type="ChEBI" id="CHEBI:15378"/>
        <dbReference type="ChEBI" id="CHEBI:57783"/>
        <dbReference type="ChEBI" id="CHEBI:57817"/>
        <dbReference type="ChEBI" id="CHEBI:58299"/>
        <dbReference type="ChEBI" id="CHEBI:58349"/>
        <dbReference type="EC" id="1.1.1.102"/>
    </reaction>
    <physiologicalReaction direction="right-to-left" evidence="11">
        <dbReference type="Rhea" id="RHEA:22642"/>
    </physiologicalReaction>
</comment>
<dbReference type="GO" id="GO:0030148">
    <property type="term" value="P:sphingolipid biosynthetic process"/>
    <property type="evidence" value="ECO:0007669"/>
    <property type="project" value="InterPro"/>
</dbReference>
<dbReference type="OrthoDB" id="10267115at2759"/>
<proteinExistence type="predicted"/>
<evidence type="ECO:0000256" key="2">
    <source>
        <dbReference type="ARBA" id="ARBA00004760"/>
    </source>
</evidence>
<evidence type="ECO:0000313" key="12">
    <source>
        <dbReference type="EMBL" id="KAJ5219708.1"/>
    </source>
</evidence>
<keyword evidence="5" id="KW-0521">NADP</keyword>
<evidence type="ECO:0000256" key="8">
    <source>
        <dbReference type="ARBA" id="ARBA00023098"/>
    </source>
</evidence>
<dbReference type="PANTHER" id="PTHR43550">
    <property type="entry name" value="3-KETODIHYDROSPHINGOSINE REDUCTASE"/>
    <property type="match status" value="1"/>
</dbReference>
<gene>
    <name evidence="12" type="ORF">N7468_008912</name>
</gene>
<keyword evidence="8" id="KW-0443">Lipid metabolism</keyword>
<evidence type="ECO:0000256" key="6">
    <source>
        <dbReference type="ARBA" id="ARBA00022919"/>
    </source>
</evidence>
<accession>A0A9W9TEH8</accession>
<dbReference type="Gene3D" id="3.40.50.720">
    <property type="entry name" value="NAD(P)-binding Rossmann-like Domain"/>
    <property type="match status" value="1"/>
</dbReference>
<dbReference type="Proteomes" id="UP001150941">
    <property type="component" value="Unassembled WGS sequence"/>
</dbReference>
<keyword evidence="6" id="KW-0746">Sphingolipid metabolism</keyword>
<evidence type="ECO:0000256" key="9">
    <source>
        <dbReference type="ARBA" id="ARBA00026112"/>
    </source>
</evidence>
<dbReference type="GeneID" id="83205511"/>
<evidence type="ECO:0000256" key="5">
    <source>
        <dbReference type="ARBA" id="ARBA00022857"/>
    </source>
</evidence>
<dbReference type="EC" id="1.1.1.102" evidence="9"/>
<dbReference type="PRINTS" id="PR00081">
    <property type="entry name" value="GDHRDH"/>
</dbReference>
<dbReference type="GO" id="GO:0006666">
    <property type="term" value="P:3-keto-sphinganine metabolic process"/>
    <property type="evidence" value="ECO:0007669"/>
    <property type="project" value="InterPro"/>
</dbReference>
<keyword evidence="4" id="KW-0256">Endoplasmic reticulum</keyword>
<dbReference type="SUPFAM" id="SSF51735">
    <property type="entry name" value="NAD(P)-binding Rossmann-fold domains"/>
    <property type="match status" value="1"/>
</dbReference>
<dbReference type="InterPro" id="IPR045022">
    <property type="entry name" value="KDSR-like"/>
</dbReference>
<comment type="pathway">
    <text evidence="2">Lipid metabolism; sphingolipid metabolism.</text>
</comment>
<sequence>MGQTHFDVNGETVVVAGGSKGLGRELALQLTAEGANVVIVARSPEPLEETRQELVKHVQNEEQTIRTAALDLTDAAQVETFINSLPTAPSILFCVAGGTADEIGFFVDITPKSIESCMSRNYLGAAYISQALLRRWVKEQPRGEPRAPAVKRHMVFTASTAAFVGLPGYVAYTPSKTATRALADTLRQEVLLYRTHQDIKIHCSFPGTIYTDTFYKEQQRKPALLKQLEGSEADEGGLSAARVAEITLQGLRQGKFFITMDSDTELLLNNMRGPSPRDSPIKDWLLGVVASFAWPFYRAKWDKATLQYGKNQERRSK</sequence>